<protein>
    <submittedName>
        <fullName evidence="1">Hemin uptake protein HemP</fullName>
    </submittedName>
</protein>
<dbReference type="OrthoDB" id="7870498at2"/>
<evidence type="ECO:0000313" key="2">
    <source>
        <dbReference type="Proteomes" id="UP000199074"/>
    </source>
</evidence>
<dbReference type="Pfam" id="PF10636">
    <property type="entry name" value="hemP"/>
    <property type="match status" value="1"/>
</dbReference>
<sequence>MPGSLESSPLSLGEKIVSSDDILSGRTEILIEHQGAIYRLRVTRQNKLILTK</sequence>
<reference evidence="1 2" key="1">
    <citation type="submission" date="2016-10" db="EMBL/GenBank/DDBJ databases">
        <authorList>
            <person name="de Groot N.N."/>
        </authorList>
    </citation>
    <scope>NUCLEOTIDE SEQUENCE [LARGE SCALE GENOMIC DNA]</scope>
    <source>
        <strain evidence="1 2">IPL20</strain>
    </source>
</reference>
<evidence type="ECO:0000313" key="1">
    <source>
        <dbReference type="EMBL" id="SFV38367.1"/>
    </source>
</evidence>
<dbReference type="RefSeq" id="WP_092426604.1">
    <property type="nucleotide sequence ID" value="NZ_FPCK01000004.1"/>
</dbReference>
<accession>A0A1I7NUN6</accession>
<organism evidence="1 2">
    <name type="scientific">Devosia crocina</name>
    <dbReference type="NCBI Taxonomy" id="429728"/>
    <lineage>
        <taxon>Bacteria</taxon>
        <taxon>Pseudomonadati</taxon>
        <taxon>Pseudomonadota</taxon>
        <taxon>Alphaproteobacteria</taxon>
        <taxon>Hyphomicrobiales</taxon>
        <taxon>Devosiaceae</taxon>
        <taxon>Devosia</taxon>
    </lineage>
</organism>
<dbReference type="InterPro" id="IPR019600">
    <property type="entry name" value="Hemin_uptake_protein_HemP"/>
</dbReference>
<dbReference type="AlphaFoldDB" id="A0A1I7NUN6"/>
<proteinExistence type="predicted"/>
<dbReference type="EMBL" id="FPCK01000004">
    <property type="protein sequence ID" value="SFV38367.1"/>
    <property type="molecule type" value="Genomic_DNA"/>
</dbReference>
<dbReference type="STRING" id="429728.SAMN05216456_3374"/>
<keyword evidence="2" id="KW-1185">Reference proteome</keyword>
<name>A0A1I7NUN6_9HYPH</name>
<gene>
    <name evidence="1" type="ORF">SAMN05216456_3374</name>
</gene>
<dbReference type="Gene3D" id="2.10.70.10">
    <property type="entry name" value="Complement Module, domain 1"/>
    <property type="match status" value="1"/>
</dbReference>
<dbReference type="Proteomes" id="UP000199074">
    <property type="component" value="Unassembled WGS sequence"/>
</dbReference>